<keyword evidence="3" id="KW-1185">Reference proteome</keyword>
<comment type="caution">
    <text evidence="2">The sequence shown here is derived from an EMBL/GenBank/DDBJ whole genome shotgun (WGS) entry which is preliminary data.</text>
</comment>
<feature type="domain" description="Tf2-1-like SH3-like" evidence="1">
    <location>
        <begin position="191"/>
        <end position="251"/>
    </location>
</feature>
<dbReference type="InterPro" id="IPR056924">
    <property type="entry name" value="SH3_Tf2-1"/>
</dbReference>
<accession>A0A9Q3GCP4</accession>
<organism evidence="2 3">
    <name type="scientific">Austropuccinia psidii MF-1</name>
    <dbReference type="NCBI Taxonomy" id="1389203"/>
    <lineage>
        <taxon>Eukaryota</taxon>
        <taxon>Fungi</taxon>
        <taxon>Dikarya</taxon>
        <taxon>Basidiomycota</taxon>
        <taxon>Pucciniomycotina</taxon>
        <taxon>Pucciniomycetes</taxon>
        <taxon>Pucciniales</taxon>
        <taxon>Sphaerophragmiaceae</taxon>
        <taxon>Austropuccinia</taxon>
    </lineage>
</organism>
<reference evidence="2" key="1">
    <citation type="submission" date="2021-03" db="EMBL/GenBank/DDBJ databases">
        <title>Draft genome sequence of rust myrtle Austropuccinia psidii MF-1, a brazilian biotype.</title>
        <authorList>
            <person name="Quecine M.C."/>
            <person name="Pachon D.M.R."/>
            <person name="Bonatelli M.L."/>
            <person name="Correr F.H."/>
            <person name="Franceschini L.M."/>
            <person name="Leite T.F."/>
            <person name="Margarido G.R.A."/>
            <person name="Almeida C.A."/>
            <person name="Ferrarezi J.A."/>
            <person name="Labate C.A."/>
        </authorList>
    </citation>
    <scope>NUCLEOTIDE SEQUENCE</scope>
    <source>
        <strain evidence="2">MF-1</strain>
    </source>
</reference>
<name>A0A9Q3GCP4_9BASI</name>
<dbReference type="GO" id="GO:0003676">
    <property type="term" value="F:nucleic acid binding"/>
    <property type="evidence" value="ECO:0007669"/>
    <property type="project" value="InterPro"/>
</dbReference>
<dbReference type="AlphaFoldDB" id="A0A9Q3GCP4"/>
<protein>
    <recommendedName>
        <fullName evidence="1">Tf2-1-like SH3-like domain-containing protein</fullName>
    </recommendedName>
</protein>
<gene>
    <name evidence="2" type="ORF">O181_002295</name>
</gene>
<evidence type="ECO:0000313" key="3">
    <source>
        <dbReference type="Proteomes" id="UP000765509"/>
    </source>
</evidence>
<evidence type="ECO:0000313" key="2">
    <source>
        <dbReference type="EMBL" id="MBW0462580.1"/>
    </source>
</evidence>
<evidence type="ECO:0000259" key="1">
    <source>
        <dbReference type="Pfam" id="PF24626"/>
    </source>
</evidence>
<sequence>MDRVTALPPGGDRSFNECLVLVDRYSKPPFHKDDTAMDPEMMIWNRVISHNGLFQNIITYHPQKDGLAVIIIQTLEEIIEEFCAYGLEFKDSDGFTHDLCSILPALELAYKTSIHSSAGKTTAMLEKGLNPRLPYGTLKKELVDINPTERSFKIMLDKERHNANRCMQDSFKYSKEGWDKSHKPCDWKVRDLVLLSTLKLNKIKCPKKLKDSFEGPFMIKELHGTNSVQLELPGELMNKHPTFPLSLIKPYSSQVIKSYFP</sequence>
<dbReference type="Pfam" id="PF24626">
    <property type="entry name" value="SH3_Tf2-1"/>
    <property type="match status" value="1"/>
</dbReference>
<proteinExistence type="predicted"/>
<dbReference type="Gene3D" id="3.30.420.10">
    <property type="entry name" value="Ribonuclease H-like superfamily/Ribonuclease H"/>
    <property type="match status" value="1"/>
</dbReference>
<dbReference type="InterPro" id="IPR036397">
    <property type="entry name" value="RNaseH_sf"/>
</dbReference>
<dbReference type="EMBL" id="AVOT02000379">
    <property type="protein sequence ID" value="MBW0462580.1"/>
    <property type="molecule type" value="Genomic_DNA"/>
</dbReference>
<dbReference type="Proteomes" id="UP000765509">
    <property type="component" value="Unassembled WGS sequence"/>
</dbReference>